<sequence length="251" mass="28443">MAPTTPQVEDWKQIRKRNLRMMRRQVRNIILLMALMEAMRVGPVEIVYAGRHGYPAPAQEDFGIAYTVGYVLSWLYVCAFMIVFVPLFSWWIPNTSSDSKTSSIAEKLLEILKKINMVLLPVSIAVSLLWHICYTVQTFIYVESRPVGSHAWPKHTRRNWLVRFFMLLGIAISISCGYGALQILANLDLAHVKPLEYAVIVIPAQVNFGVFLGSIMQFKMEKRIARKETMKLQNAKADGVAADEKAALLAV</sequence>
<keyword evidence="1" id="KW-0472">Membrane</keyword>
<dbReference type="GeneID" id="25296701"/>
<protein>
    <submittedName>
        <fullName evidence="2">Rhinocladiella mackenziei CBS 650.93 unplaced genomic scaffold supercont1.6, whole genome shotgun sequence</fullName>
    </submittedName>
</protein>
<proteinExistence type="predicted"/>
<organism evidence="2 3">
    <name type="scientific">Rhinocladiella mackenziei CBS 650.93</name>
    <dbReference type="NCBI Taxonomy" id="1442369"/>
    <lineage>
        <taxon>Eukaryota</taxon>
        <taxon>Fungi</taxon>
        <taxon>Dikarya</taxon>
        <taxon>Ascomycota</taxon>
        <taxon>Pezizomycotina</taxon>
        <taxon>Eurotiomycetes</taxon>
        <taxon>Chaetothyriomycetidae</taxon>
        <taxon>Chaetothyriales</taxon>
        <taxon>Herpotrichiellaceae</taxon>
        <taxon>Rhinocladiella</taxon>
    </lineage>
</organism>
<keyword evidence="3" id="KW-1185">Reference proteome</keyword>
<feature type="transmembrane region" description="Helical" evidence="1">
    <location>
        <begin position="62"/>
        <end position="92"/>
    </location>
</feature>
<feature type="transmembrane region" description="Helical" evidence="1">
    <location>
        <begin position="197"/>
        <end position="218"/>
    </location>
</feature>
<feature type="transmembrane region" description="Helical" evidence="1">
    <location>
        <begin position="29"/>
        <end position="50"/>
    </location>
</feature>
<dbReference type="Proteomes" id="UP000053617">
    <property type="component" value="Unassembled WGS sequence"/>
</dbReference>
<dbReference type="VEuPathDB" id="FungiDB:Z518_08630"/>
<keyword evidence="1" id="KW-0812">Transmembrane</keyword>
<dbReference type="RefSeq" id="XP_013269824.1">
    <property type="nucleotide sequence ID" value="XM_013414370.1"/>
</dbReference>
<name>A0A0D2GWT6_9EURO</name>
<evidence type="ECO:0000313" key="3">
    <source>
        <dbReference type="Proteomes" id="UP000053617"/>
    </source>
</evidence>
<dbReference type="HOGENOM" id="CLU_091747_0_0_1"/>
<gene>
    <name evidence="2" type="ORF">Z518_08630</name>
</gene>
<keyword evidence="1" id="KW-1133">Transmembrane helix</keyword>
<feature type="transmembrane region" description="Helical" evidence="1">
    <location>
        <begin position="160"/>
        <end position="185"/>
    </location>
</feature>
<dbReference type="EMBL" id="KN847480">
    <property type="protein sequence ID" value="KIX02688.1"/>
    <property type="molecule type" value="Genomic_DNA"/>
</dbReference>
<evidence type="ECO:0000313" key="2">
    <source>
        <dbReference type="EMBL" id="KIX02688.1"/>
    </source>
</evidence>
<dbReference type="AlphaFoldDB" id="A0A0D2GWT6"/>
<reference evidence="2 3" key="1">
    <citation type="submission" date="2015-01" db="EMBL/GenBank/DDBJ databases">
        <title>The Genome Sequence of Rhinocladiella mackenzie CBS 650.93.</title>
        <authorList>
            <consortium name="The Broad Institute Genomics Platform"/>
            <person name="Cuomo C."/>
            <person name="de Hoog S."/>
            <person name="Gorbushina A."/>
            <person name="Stielow B."/>
            <person name="Teixiera M."/>
            <person name="Abouelleil A."/>
            <person name="Chapman S.B."/>
            <person name="Priest M."/>
            <person name="Young S.K."/>
            <person name="Wortman J."/>
            <person name="Nusbaum C."/>
            <person name="Birren B."/>
        </authorList>
    </citation>
    <scope>NUCLEOTIDE SEQUENCE [LARGE SCALE GENOMIC DNA]</scope>
    <source>
        <strain evidence="2 3">CBS 650.93</strain>
    </source>
</reference>
<evidence type="ECO:0000256" key="1">
    <source>
        <dbReference type="SAM" id="Phobius"/>
    </source>
</evidence>
<accession>A0A0D2GWT6</accession>
<dbReference type="OrthoDB" id="4117650at2759"/>